<dbReference type="OrthoDB" id="5334825at2"/>
<dbReference type="KEGG" id="tdn:Suden_1974"/>
<evidence type="ECO:0000313" key="2">
    <source>
        <dbReference type="EMBL" id="ABB45248.1"/>
    </source>
</evidence>
<protein>
    <submittedName>
        <fullName evidence="2">Uncharacterized protein</fullName>
    </submittedName>
</protein>
<proteinExistence type="predicted"/>
<evidence type="ECO:0000313" key="3">
    <source>
        <dbReference type="Proteomes" id="UP000002714"/>
    </source>
</evidence>
<gene>
    <name evidence="2" type="ordered locus">Suden_1974</name>
</gene>
<organism evidence="2 3">
    <name type="scientific">Sulfurimonas denitrificans (strain ATCC 33889 / DSM 1251)</name>
    <name type="common">Thiomicrospira denitrificans (strain ATCC 33889 / DSM 1251)</name>
    <dbReference type="NCBI Taxonomy" id="326298"/>
    <lineage>
        <taxon>Bacteria</taxon>
        <taxon>Pseudomonadati</taxon>
        <taxon>Campylobacterota</taxon>
        <taxon>Epsilonproteobacteria</taxon>
        <taxon>Campylobacterales</taxon>
        <taxon>Sulfurimonadaceae</taxon>
        <taxon>Sulfurimonas</taxon>
    </lineage>
</organism>
<keyword evidence="3" id="KW-1185">Reference proteome</keyword>
<keyword evidence="1" id="KW-0472">Membrane</keyword>
<keyword evidence="1" id="KW-1133">Transmembrane helix</keyword>
<dbReference type="Proteomes" id="UP000002714">
    <property type="component" value="Chromosome"/>
</dbReference>
<dbReference type="RefSeq" id="WP_011373588.1">
    <property type="nucleotide sequence ID" value="NC_007575.1"/>
</dbReference>
<reference evidence="2 3" key="1">
    <citation type="journal article" date="2008" name="Appl. Environ. Microbiol.">
        <title>Genome of the epsilonproteobacterial chemolithoautotroph Sulfurimonas denitrificans.</title>
        <authorList>
            <person name="Sievert S.M."/>
            <person name="Scott K.M."/>
            <person name="Klotz M.G."/>
            <person name="Chain P.S.G."/>
            <person name="Hauser L.J."/>
            <person name="Hemp J."/>
            <person name="Huegler M."/>
            <person name="Land M."/>
            <person name="Lapidus A."/>
            <person name="Larimer F.W."/>
            <person name="Lucas S."/>
            <person name="Malfatti S.A."/>
            <person name="Meyer F."/>
            <person name="Paulsen I.T."/>
            <person name="Ren Q."/>
            <person name="Simon J."/>
            <person name="Bailey K."/>
            <person name="Diaz E."/>
            <person name="Fitzpatrick K.A."/>
            <person name="Glover B."/>
            <person name="Gwatney N."/>
            <person name="Korajkic A."/>
            <person name="Long A."/>
            <person name="Mobberley J.M."/>
            <person name="Pantry S.N."/>
            <person name="Pazder G."/>
            <person name="Peterson S."/>
            <person name="Quintanilla J.D."/>
            <person name="Sprinkle R."/>
            <person name="Stephens J."/>
            <person name="Thomas P."/>
            <person name="Vaughn R."/>
            <person name="Weber M.J."/>
            <person name="Wooten L.L."/>
        </authorList>
    </citation>
    <scope>NUCLEOTIDE SEQUENCE [LARGE SCALE GENOMIC DNA]</scope>
    <source>
        <strain evidence="3">ATCC 33889 / DSM 1251</strain>
    </source>
</reference>
<dbReference type="EMBL" id="CP000153">
    <property type="protein sequence ID" value="ABB45248.1"/>
    <property type="molecule type" value="Genomic_DNA"/>
</dbReference>
<sequence length="100" mass="11211">MSLSIILIIAVLLSVAFHFVGVYTGSKKTIWLMLLIFWAGSFGLATSEVKPAGYKEIEKMKGAFSDTDKLIEESMPEVSIYEMVVIKKSYNVNKSKNEQK</sequence>
<accession>Q30P33</accession>
<dbReference type="STRING" id="326298.Suden_1974"/>
<feature type="transmembrane region" description="Helical" evidence="1">
    <location>
        <begin position="30"/>
        <end position="49"/>
    </location>
</feature>
<dbReference type="HOGENOM" id="CLU_2345607_0_0_7"/>
<evidence type="ECO:0000256" key="1">
    <source>
        <dbReference type="SAM" id="Phobius"/>
    </source>
</evidence>
<dbReference type="AlphaFoldDB" id="Q30P33"/>
<feature type="transmembrane region" description="Helical" evidence="1">
    <location>
        <begin position="5"/>
        <end position="24"/>
    </location>
</feature>
<keyword evidence="1" id="KW-0812">Transmembrane</keyword>
<name>Q30P33_SULDN</name>